<evidence type="ECO:0000313" key="2">
    <source>
        <dbReference type="EMBL" id="MEU3781339.1"/>
    </source>
</evidence>
<comment type="caution">
    <text evidence="2">The sequence shown here is derived from an EMBL/GenBank/DDBJ whole genome shotgun (WGS) entry which is preliminary data.</text>
</comment>
<dbReference type="RefSeq" id="WP_334578860.1">
    <property type="nucleotide sequence ID" value="NZ_JBEZVE010000006.1"/>
</dbReference>
<accession>A0ABV2ZFK8</accession>
<evidence type="ECO:0000259" key="1">
    <source>
        <dbReference type="Pfam" id="PF04149"/>
    </source>
</evidence>
<keyword evidence="3" id="KW-1185">Reference proteome</keyword>
<sequence>MKTHTPDLNTAMWRKSSYSEGGANDCVEIADGYPGIVPVRDSKTPTTRPLVFSGPSWSRFVATVKGEAGLRTFG</sequence>
<proteinExistence type="predicted"/>
<reference evidence="2 3" key="1">
    <citation type="submission" date="2024-06" db="EMBL/GenBank/DDBJ databases">
        <title>The Natural Products Discovery Center: Release of the First 8490 Sequenced Strains for Exploring Actinobacteria Biosynthetic Diversity.</title>
        <authorList>
            <person name="Kalkreuter E."/>
            <person name="Kautsar S.A."/>
            <person name="Yang D."/>
            <person name="Bader C.D."/>
            <person name="Teijaro C.N."/>
            <person name="Fluegel L."/>
            <person name="Davis C.M."/>
            <person name="Simpson J.R."/>
            <person name="Lauterbach L."/>
            <person name="Steele A.D."/>
            <person name="Gui C."/>
            <person name="Meng S."/>
            <person name="Li G."/>
            <person name="Viehrig K."/>
            <person name="Ye F."/>
            <person name="Su P."/>
            <person name="Kiefer A.F."/>
            <person name="Nichols A."/>
            <person name="Cepeda A.J."/>
            <person name="Yan W."/>
            <person name="Fan B."/>
            <person name="Jiang Y."/>
            <person name="Adhikari A."/>
            <person name="Zheng C.-J."/>
            <person name="Schuster L."/>
            <person name="Cowan T.M."/>
            <person name="Smanski M.J."/>
            <person name="Chevrette M.G."/>
            <person name="De Carvalho L.P.S."/>
            <person name="Shen B."/>
        </authorList>
    </citation>
    <scope>NUCLEOTIDE SEQUENCE [LARGE SCALE GENOMIC DNA]</scope>
    <source>
        <strain evidence="2 3">NPDC033843</strain>
    </source>
</reference>
<gene>
    <name evidence="2" type="ORF">AB0E89_12265</name>
</gene>
<dbReference type="Pfam" id="PF04149">
    <property type="entry name" value="DUF397"/>
    <property type="match status" value="1"/>
</dbReference>
<feature type="domain" description="DUF397" evidence="1">
    <location>
        <begin position="11"/>
        <end position="65"/>
    </location>
</feature>
<dbReference type="Proteomes" id="UP001550739">
    <property type="component" value="Unassembled WGS sequence"/>
</dbReference>
<name>A0ABV2ZFK8_9ACTN</name>
<organism evidence="2 3">
    <name type="scientific">Streptomyces sp. 900129855</name>
    <dbReference type="NCBI Taxonomy" id="3155129"/>
    <lineage>
        <taxon>Bacteria</taxon>
        <taxon>Bacillati</taxon>
        <taxon>Actinomycetota</taxon>
        <taxon>Actinomycetes</taxon>
        <taxon>Kitasatosporales</taxon>
        <taxon>Streptomycetaceae</taxon>
        <taxon>Streptomyces</taxon>
    </lineage>
</organism>
<protein>
    <submittedName>
        <fullName evidence="2">DUF397 domain-containing protein</fullName>
    </submittedName>
</protein>
<dbReference type="EMBL" id="JBEZVE010000006">
    <property type="protein sequence ID" value="MEU3781339.1"/>
    <property type="molecule type" value="Genomic_DNA"/>
</dbReference>
<evidence type="ECO:0000313" key="3">
    <source>
        <dbReference type="Proteomes" id="UP001550739"/>
    </source>
</evidence>
<dbReference type="InterPro" id="IPR007278">
    <property type="entry name" value="DUF397"/>
</dbReference>